<reference evidence="15" key="1">
    <citation type="submission" date="2020-11" db="EMBL/GenBank/DDBJ databases">
        <authorList>
            <person name="Tran Van P."/>
        </authorList>
    </citation>
    <scope>NUCLEOTIDE SEQUENCE</scope>
</reference>
<keyword evidence="6" id="KW-0732">Signal</keyword>
<dbReference type="InterPro" id="IPR006202">
    <property type="entry name" value="Neur_chan_lig-bd"/>
</dbReference>
<feature type="domain" description="Neurotransmitter-gated ion-channel ligand-binding" evidence="13">
    <location>
        <begin position="289"/>
        <end position="437"/>
    </location>
</feature>
<feature type="transmembrane region" description="Helical" evidence="11">
    <location>
        <begin position="539"/>
        <end position="562"/>
    </location>
</feature>
<feature type="compositionally biased region" description="Polar residues" evidence="12">
    <location>
        <begin position="594"/>
        <end position="608"/>
    </location>
</feature>
<protein>
    <submittedName>
        <fullName evidence="15">Uncharacterized protein</fullName>
    </submittedName>
</protein>
<organism evidence="15">
    <name type="scientific">Timema cristinae</name>
    <name type="common">Walking stick</name>
    <dbReference type="NCBI Taxonomy" id="61476"/>
    <lineage>
        <taxon>Eukaryota</taxon>
        <taxon>Metazoa</taxon>
        <taxon>Ecdysozoa</taxon>
        <taxon>Arthropoda</taxon>
        <taxon>Hexapoda</taxon>
        <taxon>Insecta</taxon>
        <taxon>Pterygota</taxon>
        <taxon>Neoptera</taxon>
        <taxon>Polyneoptera</taxon>
        <taxon>Phasmatodea</taxon>
        <taxon>Timematodea</taxon>
        <taxon>Timematoidea</taxon>
        <taxon>Timematidae</taxon>
        <taxon>Timema</taxon>
    </lineage>
</organism>
<evidence type="ECO:0000256" key="9">
    <source>
        <dbReference type="ARBA" id="ARBA00023136"/>
    </source>
</evidence>
<evidence type="ECO:0000256" key="10">
    <source>
        <dbReference type="ARBA" id="ARBA00023303"/>
    </source>
</evidence>
<evidence type="ECO:0000256" key="8">
    <source>
        <dbReference type="ARBA" id="ARBA00023065"/>
    </source>
</evidence>
<evidence type="ECO:0000259" key="13">
    <source>
        <dbReference type="Pfam" id="PF02931"/>
    </source>
</evidence>
<evidence type="ECO:0000256" key="11">
    <source>
        <dbReference type="RuleBase" id="RU000687"/>
    </source>
</evidence>
<name>A0A7R9CA85_TIMCR</name>
<feature type="region of interest" description="Disordered" evidence="12">
    <location>
        <begin position="589"/>
        <end position="608"/>
    </location>
</feature>
<evidence type="ECO:0000256" key="5">
    <source>
        <dbReference type="ARBA" id="ARBA00022692"/>
    </source>
</evidence>
<dbReference type="PROSITE" id="PS00236">
    <property type="entry name" value="NEUROTR_ION_CHANNEL"/>
    <property type="match status" value="1"/>
</dbReference>
<evidence type="ECO:0000313" key="15">
    <source>
        <dbReference type="EMBL" id="CAD7393003.1"/>
    </source>
</evidence>
<dbReference type="InterPro" id="IPR038050">
    <property type="entry name" value="Neuro_actylchol_rec"/>
</dbReference>
<feature type="transmembrane region" description="Helical" evidence="11">
    <location>
        <begin position="477"/>
        <end position="498"/>
    </location>
</feature>
<dbReference type="PRINTS" id="PR00253">
    <property type="entry name" value="GABAARECEPTR"/>
</dbReference>
<dbReference type="Gene3D" id="1.20.58.390">
    <property type="entry name" value="Neurotransmitter-gated ion-channel transmembrane domain"/>
    <property type="match status" value="1"/>
</dbReference>
<proteinExistence type="inferred from homology"/>
<dbReference type="GO" id="GO:0099095">
    <property type="term" value="F:ligand-gated monoatomic anion channel activity"/>
    <property type="evidence" value="ECO:0007669"/>
    <property type="project" value="UniProtKB-ARBA"/>
</dbReference>
<comment type="subcellular location">
    <subcellularLocation>
        <location evidence="2">Cell membrane</location>
    </subcellularLocation>
    <subcellularLocation>
        <location evidence="1">Membrane</location>
        <topology evidence="1">Multi-pass membrane protein</topology>
    </subcellularLocation>
</comment>
<dbReference type="SUPFAM" id="SSF63712">
    <property type="entry name" value="Nicotinic receptor ligand binding domain-like"/>
    <property type="match status" value="1"/>
</dbReference>
<dbReference type="Gene3D" id="2.70.170.10">
    <property type="entry name" value="Neurotransmitter-gated ion-channel ligand-binding domain"/>
    <property type="match status" value="1"/>
</dbReference>
<dbReference type="InterPro" id="IPR018000">
    <property type="entry name" value="Neurotransmitter_ion_chnl_CS"/>
</dbReference>
<dbReference type="PRINTS" id="PR00252">
    <property type="entry name" value="NRIONCHANNEL"/>
</dbReference>
<dbReference type="GO" id="GO:0005230">
    <property type="term" value="F:extracellular ligand-gated monoatomic ion channel activity"/>
    <property type="evidence" value="ECO:0007669"/>
    <property type="project" value="InterPro"/>
</dbReference>
<dbReference type="EMBL" id="OC316622">
    <property type="protein sequence ID" value="CAD7393003.1"/>
    <property type="molecule type" value="Genomic_DNA"/>
</dbReference>
<dbReference type="InterPro" id="IPR036719">
    <property type="entry name" value="Neuro-gated_channel_TM_sf"/>
</dbReference>
<comment type="caution">
    <text evidence="11">Lacks conserved residue(s) required for the propagation of feature annotation.</text>
</comment>
<keyword evidence="5 11" id="KW-0812">Transmembrane</keyword>
<dbReference type="Pfam" id="PF02931">
    <property type="entry name" value="Neur_chan_LBD"/>
    <property type="match status" value="1"/>
</dbReference>
<gene>
    <name evidence="15" type="ORF">TCEB3V08_LOCUS1003</name>
</gene>
<evidence type="ECO:0000256" key="2">
    <source>
        <dbReference type="ARBA" id="ARBA00004236"/>
    </source>
</evidence>
<keyword evidence="4" id="KW-1003">Cell membrane</keyword>
<dbReference type="AlphaFoldDB" id="A0A7R9CA85"/>
<dbReference type="InterPro" id="IPR006201">
    <property type="entry name" value="Neur_channel"/>
</dbReference>
<evidence type="ECO:0000256" key="6">
    <source>
        <dbReference type="ARBA" id="ARBA00022729"/>
    </source>
</evidence>
<evidence type="ECO:0000256" key="7">
    <source>
        <dbReference type="ARBA" id="ARBA00022989"/>
    </source>
</evidence>
<dbReference type="GO" id="GO:0005886">
    <property type="term" value="C:plasma membrane"/>
    <property type="evidence" value="ECO:0007669"/>
    <property type="project" value="UniProtKB-SubCell"/>
</dbReference>
<keyword evidence="9 11" id="KW-0472">Membrane</keyword>
<dbReference type="InterPro" id="IPR036734">
    <property type="entry name" value="Neur_chan_lig-bd_sf"/>
</dbReference>
<feature type="region of interest" description="Disordered" evidence="12">
    <location>
        <begin position="1"/>
        <end position="48"/>
    </location>
</feature>
<dbReference type="CDD" id="cd18987">
    <property type="entry name" value="LGIC_ECD_anion"/>
    <property type="match status" value="1"/>
</dbReference>
<dbReference type="CDD" id="cd19049">
    <property type="entry name" value="LGIC_TM_anion"/>
    <property type="match status" value="1"/>
</dbReference>
<dbReference type="Pfam" id="PF02932">
    <property type="entry name" value="Neur_chan_memb"/>
    <property type="match status" value="1"/>
</dbReference>
<keyword evidence="7 11" id="KW-1133">Transmembrane helix</keyword>
<evidence type="ECO:0000256" key="1">
    <source>
        <dbReference type="ARBA" id="ARBA00004141"/>
    </source>
</evidence>
<accession>A0A7R9CA85</accession>
<dbReference type="GO" id="GO:0004888">
    <property type="term" value="F:transmembrane signaling receptor activity"/>
    <property type="evidence" value="ECO:0007669"/>
    <property type="project" value="InterPro"/>
</dbReference>
<evidence type="ECO:0000259" key="14">
    <source>
        <dbReference type="Pfam" id="PF02932"/>
    </source>
</evidence>
<dbReference type="GO" id="GO:0005254">
    <property type="term" value="F:chloride channel activity"/>
    <property type="evidence" value="ECO:0007669"/>
    <property type="project" value="UniProtKB-ARBA"/>
</dbReference>
<feature type="transmembrane region" description="Helical" evidence="11">
    <location>
        <begin position="697"/>
        <end position="715"/>
    </location>
</feature>
<feature type="domain" description="Neurotransmitter-gated ion-channel transmembrane" evidence="14">
    <location>
        <begin position="483"/>
        <end position="711"/>
    </location>
</feature>
<dbReference type="InterPro" id="IPR006028">
    <property type="entry name" value="GABAA/Glycine_rcpt"/>
</dbReference>
<keyword evidence="10 11" id="KW-0407">Ion channel</keyword>
<dbReference type="PANTHER" id="PTHR18945">
    <property type="entry name" value="NEUROTRANSMITTER GATED ION CHANNEL"/>
    <property type="match status" value="1"/>
</dbReference>
<keyword evidence="8 11" id="KW-0406">Ion transport</keyword>
<dbReference type="InterPro" id="IPR006029">
    <property type="entry name" value="Neurotrans-gated_channel_TM"/>
</dbReference>
<evidence type="ECO:0000256" key="4">
    <source>
        <dbReference type="ARBA" id="ARBA00022475"/>
    </source>
</evidence>
<evidence type="ECO:0000256" key="12">
    <source>
        <dbReference type="SAM" id="MobiDB-lite"/>
    </source>
</evidence>
<keyword evidence="3 11" id="KW-0813">Transport</keyword>
<dbReference type="SUPFAM" id="SSF90112">
    <property type="entry name" value="Neurotransmitter-gated ion-channel transmembrane pore"/>
    <property type="match status" value="1"/>
</dbReference>
<comment type="similarity">
    <text evidence="11">Belongs to the ligand-gated ion channel (TC 1.A.9) family.</text>
</comment>
<sequence>MDLLKGDPSNSRGGMDLLKGDPSNSRGGMDLLKGDPSNSRGSMDLLKGDLSNSRGSMDLLKGDPSNSRGDIIIQRLRNIVRSQSPRRDGSAQLLLVWPKRRQQRKRHWGKRESLRREENYERCFPLKLVDKTLTALFAILPSDAQAMFPVYPNRGKLMEKHRRVACIWRLLSSFLHPEDSLLPSSRTCPMWNSSETYTNTDMLLYLTNPCHYDKWSRPETNKGPLEVMTLSSRLLPGIHRGAQPGSVPHFRGRRGENHTQYTQPGLNPYLFVFDSLVYSKSSALDYVATEQLTAHVLIRYRWQDLRLDFSRLAPNAGHIVSEGFLRNSIWTPHVYLVNEQDSLVMGTDQKDVLVAVEPDGMVSMSARMKVKLSCLMDLQKFPFDEQECPMVLESWTYNSSQLLLSWDKDTPVTVNKDLHLPEYKLTNMWSNYSITSYSVMGEINTIIVPTQPYYGRFVGNYSSLEVRFHMAREIGHYIMDYFVPSILLVVVSWVSFWLDPNAVPGRTTLGTSTMLTFITLTRNTGSALPKVSYIKATEIWFIVCTAFIFGSLVEFAFVNTIWRRRKNVELKKVNSKYILKSTLTPQLARKNMGGRQSPNGNSLDRCQSWPTVEKDNSGELFYLGNSHGSSNTLTVNSTDSIITNPSAENNSSADYTSVVIQVPGGKDTAGNVTPASGGFTTMTPQDIAKWIDRRSRLLFPIAFIIFNILYWGFVWI</sequence>
<evidence type="ECO:0000256" key="3">
    <source>
        <dbReference type="ARBA" id="ARBA00022448"/>
    </source>
</evidence>